<organism evidence="1 3">
    <name type="scientific">Ziziphus jujuba</name>
    <name type="common">Chinese jujube</name>
    <name type="synonym">Ziziphus sativa</name>
    <dbReference type="NCBI Taxonomy" id="326968"/>
    <lineage>
        <taxon>Eukaryota</taxon>
        <taxon>Viridiplantae</taxon>
        <taxon>Streptophyta</taxon>
        <taxon>Embryophyta</taxon>
        <taxon>Tracheophyta</taxon>
        <taxon>Spermatophyta</taxon>
        <taxon>Magnoliopsida</taxon>
        <taxon>eudicotyledons</taxon>
        <taxon>Gunneridae</taxon>
        <taxon>Pentapetalae</taxon>
        <taxon>rosids</taxon>
        <taxon>fabids</taxon>
        <taxon>Rosales</taxon>
        <taxon>Rhamnaceae</taxon>
        <taxon>Paliureae</taxon>
        <taxon>Ziziphus</taxon>
    </lineage>
</organism>
<dbReference type="PANTHER" id="PTHR37181:SF1">
    <property type="entry name" value="F6A14.6 PROTEIN"/>
    <property type="match status" value="1"/>
</dbReference>
<evidence type="ECO:0000313" key="1">
    <source>
        <dbReference type="Proteomes" id="UP001652623"/>
    </source>
</evidence>
<proteinExistence type="predicted"/>
<dbReference type="RefSeq" id="XP_015879751.3">
    <property type="nucleotide sequence ID" value="XM_016024265.4"/>
</dbReference>
<dbReference type="GeneID" id="107415858"/>
<keyword evidence="1" id="KW-1185">Reference proteome</keyword>
<dbReference type="PANTHER" id="PTHR37181">
    <property type="entry name" value="F6A14.6 PROTEIN"/>
    <property type="match status" value="1"/>
</dbReference>
<dbReference type="RefSeq" id="XP_024928261.3">
    <property type="nucleotide sequence ID" value="XM_025072493.3"/>
</dbReference>
<protein>
    <submittedName>
        <fullName evidence="2 3">Uncharacterized protein LOC107415858</fullName>
    </submittedName>
</protein>
<evidence type="ECO:0000313" key="2">
    <source>
        <dbReference type="RefSeq" id="XP_015879751.3"/>
    </source>
</evidence>
<evidence type="ECO:0000313" key="3">
    <source>
        <dbReference type="RefSeq" id="XP_024928261.3"/>
    </source>
</evidence>
<accession>A0A6P6G2F1</accession>
<gene>
    <name evidence="2 3" type="primary">LOC107415858</name>
</gene>
<name>A0A6P6G2F1_ZIZJJ</name>
<sequence>MTLLEQIYEGLASTQSPIIPSDYPIVLDPVSIFPSLNLDDSNVSSLVIPVTGWKISESDSELITQCKKFFTKLRRELKNPNNFGKEEFLGILNEFLEKISKNAGLSIGVNRSDNEYTRVLVQKVGSLMGKDVASLVLEACVTFEIWELVETLIINRLIENSCYSNLVHRLVTKKRADLLCQCIKHASNLGPSELLLILRFFLGLPKNAYGNAVDVRKEWESQALLAMDKAANKSLSGKKSSLAKEAAILLMLAHDGFSSPELCLHYLLSSENLDEVVFASAIAKLNGEETRGLITYLGKWLKKYERFPQAGPCPKASTSLGLKACDWVPKLEDVVKCIGLVLDENYSALVLHPEFHQELMSMNELVTSLALEAKLSCSVANIAEKVRIQV</sequence>
<reference evidence="1 2" key="1">
    <citation type="submission" date="2025-05" db="UniProtKB">
        <authorList>
            <consortium name="RefSeq"/>
        </authorList>
    </citation>
    <scope>NUCLEOTIDE SEQUENCE [LARGE SCALE GENOMIC DNA]</scope>
    <source>
        <tissue evidence="2 3">Seedling</tissue>
    </source>
</reference>
<dbReference type="Proteomes" id="UP001652623">
    <property type="component" value="Chromosome 2"/>
</dbReference>